<dbReference type="Gene3D" id="3.40.1350.10">
    <property type="match status" value="1"/>
</dbReference>
<proteinExistence type="predicted"/>
<dbReference type="GO" id="GO:0003676">
    <property type="term" value="F:nucleic acid binding"/>
    <property type="evidence" value="ECO:0007669"/>
    <property type="project" value="InterPro"/>
</dbReference>
<dbReference type="EMBL" id="SOJN01000080">
    <property type="protein sequence ID" value="TET45507.1"/>
    <property type="molecule type" value="Genomic_DNA"/>
</dbReference>
<organism evidence="1 2">
    <name type="scientific">candidate division TA06 bacterium</name>
    <dbReference type="NCBI Taxonomy" id="2250710"/>
    <lineage>
        <taxon>Bacteria</taxon>
        <taxon>Bacteria division TA06</taxon>
    </lineage>
</organism>
<sequence>MRTKVYSQLEKLWARHGAQEFGKICQILLGFCLLRLGFKIQIFQLSGRPDMVAIGGDEKLAIEVKTQSSAEAAIKDDDLEGVKEYLDSSIIAVLSYPDLDCLWVLAKADELSPGKWPISFLKQHSIGSLEDQVNEVFPHVLEERLELATLGTKVLYEKLSEEKDLTR</sequence>
<evidence type="ECO:0000313" key="2">
    <source>
        <dbReference type="Proteomes" id="UP000315525"/>
    </source>
</evidence>
<dbReference type="InterPro" id="IPR011335">
    <property type="entry name" value="Restrct_endonuc-II-like"/>
</dbReference>
<dbReference type="InterPro" id="IPR011856">
    <property type="entry name" value="tRNA_endonuc-like_dom_sf"/>
</dbReference>
<evidence type="ECO:0000313" key="1">
    <source>
        <dbReference type="EMBL" id="TET45507.1"/>
    </source>
</evidence>
<dbReference type="Proteomes" id="UP000315525">
    <property type="component" value="Unassembled WGS sequence"/>
</dbReference>
<comment type="caution">
    <text evidence="1">The sequence shown here is derived from an EMBL/GenBank/DDBJ whole genome shotgun (WGS) entry which is preliminary data.</text>
</comment>
<reference evidence="1 2" key="1">
    <citation type="submission" date="2019-03" db="EMBL/GenBank/DDBJ databases">
        <title>Metabolic potential of uncultured bacteria and archaea associated with petroleum seepage in deep-sea sediments.</title>
        <authorList>
            <person name="Dong X."/>
            <person name="Hubert C."/>
        </authorList>
    </citation>
    <scope>NUCLEOTIDE SEQUENCE [LARGE SCALE GENOMIC DNA]</scope>
    <source>
        <strain evidence="1">E44_bin18</strain>
    </source>
</reference>
<name>A0A523USH3_UNCT6</name>
<dbReference type="SUPFAM" id="SSF52980">
    <property type="entry name" value="Restriction endonuclease-like"/>
    <property type="match status" value="1"/>
</dbReference>
<gene>
    <name evidence="1" type="ORF">E3J62_07040</name>
</gene>
<dbReference type="AlphaFoldDB" id="A0A523USH3"/>
<protein>
    <submittedName>
        <fullName evidence="1">Uncharacterized protein</fullName>
    </submittedName>
</protein>
<accession>A0A523USH3</accession>